<dbReference type="SUPFAM" id="SSF103473">
    <property type="entry name" value="MFS general substrate transporter"/>
    <property type="match status" value="1"/>
</dbReference>
<feature type="transmembrane region" description="Helical" evidence="1">
    <location>
        <begin position="214"/>
        <end position="235"/>
    </location>
</feature>
<dbReference type="InterPro" id="IPR036259">
    <property type="entry name" value="MFS_trans_sf"/>
</dbReference>
<dbReference type="EMBL" id="JMSN01000233">
    <property type="protein sequence ID" value="KDN35155.1"/>
    <property type="molecule type" value="Genomic_DNA"/>
</dbReference>
<dbReference type="Gene3D" id="1.20.1250.20">
    <property type="entry name" value="MFS general substrate transporter like domains"/>
    <property type="match status" value="1"/>
</dbReference>
<organism evidence="2 3">
    <name type="scientific">Tilletiaria anomala (strain ATCC 24038 / CBS 436.72 / UBC 951)</name>
    <dbReference type="NCBI Taxonomy" id="1037660"/>
    <lineage>
        <taxon>Eukaryota</taxon>
        <taxon>Fungi</taxon>
        <taxon>Dikarya</taxon>
        <taxon>Basidiomycota</taxon>
        <taxon>Ustilaginomycotina</taxon>
        <taxon>Exobasidiomycetes</taxon>
        <taxon>Georgefischeriales</taxon>
        <taxon>Tilletiariaceae</taxon>
        <taxon>Tilletiaria</taxon>
    </lineage>
</organism>
<feature type="transmembrane region" description="Helical" evidence="1">
    <location>
        <begin position="191"/>
        <end position="208"/>
    </location>
</feature>
<dbReference type="PANTHER" id="PTHR11360">
    <property type="entry name" value="MONOCARBOXYLATE TRANSPORTER"/>
    <property type="match status" value="1"/>
</dbReference>
<evidence type="ECO:0000313" key="3">
    <source>
        <dbReference type="Proteomes" id="UP000027361"/>
    </source>
</evidence>
<gene>
    <name evidence="2" type="ORF">K437DRAFT_82278</name>
</gene>
<reference evidence="2 3" key="1">
    <citation type="submission" date="2014-05" db="EMBL/GenBank/DDBJ databases">
        <title>Draft genome sequence of a rare smut relative, Tilletiaria anomala UBC 951.</title>
        <authorList>
            <consortium name="DOE Joint Genome Institute"/>
            <person name="Toome M."/>
            <person name="Kuo A."/>
            <person name="Henrissat B."/>
            <person name="Lipzen A."/>
            <person name="Tritt A."/>
            <person name="Yoshinaga Y."/>
            <person name="Zane M."/>
            <person name="Barry K."/>
            <person name="Grigoriev I.V."/>
            <person name="Spatafora J.W."/>
            <person name="Aimea M.C."/>
        </authorList>
    </citation>
    <scope>NUCLEOTIDE SEQUENCE [LARGE SCALE GENOMIC DNA]</scope>
    <source>
        <strain evidence="2 3">UBC 951</strain>
    </source>
</reference>
<proteinExistence type="predicted"/>
<feature type="transmembrane region" description="Helical" evidence="1">
    <location>
        <begin position="125"/>
        <end position="145"/>
    </location>
</feature>
<feature type="transmembrane region" description="Helical" evidence="1">
    <location>
        <begin position="57"/>
        <end position="78"/>
    </location>
</feature>
<protein>
    <recommendedName>
        <fullName evidence="4">MFS general substrate transporter</fullName>
    </recommendedName>
</protein>
<evidence type="ECO:0008006" key="4">
    <source>
        <dbReference type="Google" id="ProtNLM"/>
    </source>
</evidence>
<dbReference type="Proteomes" id="UP000027361">
    <property type="component" value="Unassembled WGS sequence"/>
</dbReference>
<sequence length="340" mass="37253">MCYAASGDLAAPTLPTQSSLSYPFASFPRTHSPSEHMTSLGIVGGFLLDAGRFRVTIAYGTLLFIFAFFMLSLCQAGMFAPILLSQGIGMGAGLGFAYLPVSGVVSQHFNERRGLAMASPLRDPAYVTTISSGFVVSLGLYYPIFAIEAFALDRGIHPDLASWLMSLLNVSSVLGRLIPNYLADHWGMYELYVHCTTAAAALLFAFPACTTAGPIVVFAILYGFFSGSIVSLYFPTVSSLDPPRRIHWSSPGFGVYASWGRFASWNAYSRSSRRIWQACLFSPMASRRLFWSRGRDTQCWTSRRCMVFSQASVLSGICVMPLFETKPHLISNTAHKVELL</sequence>
<accession>A0A066V971</accession>
<dbReference type="AlphaFoldDB" id="A0A066V971"/>
<name>A0A066V971_TILAU</name>
<dbReference type="GeneID" id="25267855"/>
<dbReference type="PANTHER" id="PTHR11360:SF284">
    <property type="entry name" value="EG:103B4.3 PROTEIN-RELATED"/>
    <property type="match status" value="1"/>
</dbReference>
<dbReference type="HOGENOM" id="CLU_816796_0_0_1"/>
<evidence type="ECO:0000256" key="1">
    <source>
        <dbReference type="SAM" id="Phobius"/>
    </source>
</evidence>
<feature type="transmembrane region" description="Helical" evidence="1">
    <location>
        <begin position="84"/>
        <end position="105"/>
    </location>
</feature>
<comment type="caution">
    <text evidence="2">The sequence shown here is derived from an EMBL/GenBank/DDBJ whole genome shotgun (WGS) entry which is preliminary data.</text>
</comment>
<dbReference type="RefSeq" id="XP_013239751.1">
    <property type="nucleotide sequence ID" value="XM_013384297.1"/>
</dbReference>
<evidence type="ECO:0000313" key="2">
    <source>
        <dbReference type="EMBL" id="KDN35155.1"/>
    </source>
</evidence>
<keyword evidence="1" id="KW-1133">Transmembrane helix</keyword>
<dbReference type="OrthoDB" id="6509908at2759"/>
<keyword evidence="1" id="KW-0472">Membrane</keyword>
<dbReference type="InterPro" id="IPR050327">
    <property type="entry name" value="Proton-linked_MCT"/>
</dbReference>
<keyword evidence="3" id="KW-1185">Reference proteome</keyword>
<keyword evidence="1" id="KW-0812">Transmembrane</keyword>
<dbReference type="InParanoid" id="A0A066V971"/>